<feature type="chain" id="PRO_5044745928" evidence="2">
    <location>
        <begin position="19"/>
        <end position="781"/>
    </location>
</feature>
<sequence>MEVRQLALCFCVFVVVKCGYPPIGDEVQPGSVLLPATRRGRYLANIVRRQAVDGTGIKFNKDADRMNAEAKKKVDVLSEELLPYIIAEQERRTTLYKRVMTAIQNGEKGVTIAEIRNKPPLIIRKGLMFRCPANRVPKEPDGSGIIMCEDEIEPTPVMYDSCLSAEDKDLYVADNKYFFCNRHKVEGPDLPRNGSTVIGCAPTERTSLNYTSMKCALEDTDDVVVHYRYYPDRTYKFVTELDPDREVCDHWNPCQIGYIYSLPSPDQALQANELWHDYEDSKTEFAHPSKPYESSDRRVRIPPGYKFDSVWRQKDPYTNKVDSSQKLRIKGNNDAASRRTHDASHGKFITISINFGKFYESYYGSYWVVFLPEEGSGKEKSVLFMNIEKATVNLESKKVSMMPQAAMDPVLIEFRCQRCRLQGIVVRGDDGQMYNLDNTRFKTIQTLDRRHLYSLCGKKAVQIILNNARAKDFGTYMVTFLNDEGREEIIQALQPTQHNLIGLAPLGKPQKSFNLLHAPVLRASAAVGEHIDKTINYSCEGCELTDITCNGDSVTSGGRVSIVPGVKMISFNFPSFEDLFACVYMGVFKKDNTLYRKVLAVIEINDPAITVAELSIPSPALGEGFEFGTKIVCEDLCEVEKVTVNGIELEGAPTRRSNSGPMAYYVSTSKCSLGCAPTTPSRRSAAEATTSQPTFQFSRRSAAEATTSSPDDAAGNSPKPAPPHLVPPPAPNTSAADHRGGGLSLPLPLSRFLLRDDSLAEGEHRLPRFLIRGHSRDDSCQ</sequence>
<evidence type="ECO:0000313" key="3">
    <source>
        <dbReference type="EMBL" id="KAL0808812.1"/>
    </source>
</evidence>
<feature type="compositionally biased region" description="Pro residues" evidence="1">
    <location>
        <begin position="719"/>
        <end position="731"/>
    </location>
</feature>
<evidence type="ECO:0000313" key="4">
    <source>
        <dbReference type="Proteomes" id="UP001549921"/>
    </source>
</evidence>
<dbReference type="AlphaFoldDB" id="A0ABD0S507"/>
<protein>
    <submittedName>
        <fullName evidence="3">Uncharacterized protein</fullName>
    </submittedName>
</protein>
<organism evidence="3 4">
    <name type="scientific">Loxostege sticticalis</name>
    <name type="common">Beet webworm moth</name>
    <dbReference type="NCBI Taxonomy" id="481309"/>
    <lineage>
        <taxon>Eukaryota</taxon>
        <taxon>Metazoa</taxon>
        <taxon>Ecdysozoa</taxon>
        <taxon>Arthropoda</taxon>
        <taxon>Hexapoda</taxon>
        <taxon>Insecta</taxon>
        <taxon>Pterygota</taxon>
        <taxon>Neoptera</taxon>
        <taxon>Endopterygota</taxon>
        <taxon>Lepidoptera</taxon>
        <taxon>Glossata</taxon>
        <taxon>Ditrysia</taxon>
        <taxon>Pyraloidea</taxon>
        <taxon>Crambidae</taxon>
        <taxon>Pyraustinae</taxon>
        <taxon>Loxostege</taxon>
    </lineage>
</organism>
<comment type="caution">
    <text evidence="3">The sequence shown here is derived from an EMBL/GenBank/DDBJ whole genome shotgun (WGS) entry which is preliminary data.</text>
</comment>
<dbReference type="EMBL" id="JBEDNZ010000030">
    <property type="protein sequence ID" value="KAL0808812.1"/>
    <property type="molecule type" value="Genomic_DNA"/>
</dbReference>
<feature type="compositionally biased region" description="Low complexity" evidence="1">
    <location>
        <begin position="698"/>
        <end position="709"/>
    </location>
</feature>
<reference evidence="3 4" key="1">
    <citation type="submission" date="2024-06" db="EMBL/GenBank/DDBJ databases">
        <title>A chromosome-level genome assembly of beet webworm, Loxostege sticticalis.</title>
        <authorList>
            <person name="Zhang Y."/>
        </authorList>
    </citation>
    <scope>NUCLEOTIDE SEQUENCE [LARGE SCALE GENOMIC DNA]</scope>
    <source>
        <strain evidence="3">AQ028</strain>
        <tissue evidence="3">Male pupae</tissue>
    </source>
</reference>
<keyword evidence="2" id="KW-0732">Signal</keyword>
<feature type="region of interest" description="Disordered" evidence="1">
    <location>
        <begin position="677"/>
        <end position="745"/>
    </location>
</feature>
<dbReference type="Proteomes" id="UP001549921">
    <property type="component" value="Unassembled WGS sequence"/>
</dbReference>
<gene>
    <name evidence="3" type="ORF">ABMA28_012489</name>
</gene>
<evidence type="ECO:0000256" key="2">
    <source>
        <dbReference type="SAM" id="SignalP"/>
    </source>
</evidence>
<evidence type="ECO:0000256" key="1">
    <source>
        <dbReference type="SAM" id="MobiDB-lite"/>
    </source>
</evidence>
<feature type="compositionally biased region" description="Polar residues" evidence="1">
    <location>
        <begin position="678"/>
        <end position="697"/>
    </location>
</feature>
<accession>A0ABD0S507</accession>
<name>A0ABD0S507_LOXSC</name>
<feature type="signal peptide" evidence="2">
    <location>
        <begin position="1"/>
        <end position="18"/>
    </location>
</feature>
<proteinExistence type="predicted"/>